<organism evidence="1 2">
    <name type="scientific">Lysobacter enzymogenes</name>
    <dbReference type="NCBI Taxonomy" id="69"/>
    <lineage>
        <taxon>Bacteria</taxon>
        <taxon>Pseudomonadati</taxon>
        <taxon>Pseudomonadota</taxon>
        <taxon>Gammaproteobacteria</taxon>
        <taxon>Lysobacterales</taxon>
        <taxon>Lysobacteraceae</taxon>
        <taxon>Lysobacter</taxon>
    </lineage>
</organism>
<dbReference type="AlphaFoldDB" id="A0A0S2DFL9"/>
<protein>
    <submittedName>
        <fullName evidence="1">Uncharacterized protein</fullName>
    </submittedName>
</protein>
<name>A0A0S2DFL9_LYSEN</name>
<dbReference type="STRING" id="69.GLE_2031"/>
<reference evidence="1 2" key="1">
    <citation type="submission" date="2015-11" db="EMBL/GenBank/DDBJ databases">
        <title>Genome sequences of Lysobacter enzymogenes strain C3 and Lysobacter antibioticus ATCC 29479.</title>
        <authorList>
            <person name="Kobayashi D.Y."/>
        </authorList>
    </citation>
    <scope>NUCLEOTIDE SEQUENCE [LARGE SCALE GENOMIC DNA]</scope>
    <source>
        <strain evidence="1 2">C3</strain>
    </source>
</reference>
<accession>A0A0S2DFL9</accession>
<proteinExistence type="predicted"/>
<dbReference type="KEGG" id="lez:GLE_2031"/>
<dbReference type="PATRIC" id="fig|69.6.peg.1996"/>
<sequence length="251" mass="27589">MLAAAAAAVVATGGDAPPSGWVAIDPPRSEAALRCANYSQQEWSVRRAADGTPELVQVRHEHRYLTVRELFDDGALLGYNRGEFGGWIEWLPRDGGARFEQTQVDPVAATRYRGEAVIAEGLAHLDANRGSVLRFERRDGRSWRIHRLAELDAAPVAAVRRGDKEWVLLLVDGVASVQLDSGQVRRLHRSRDWLGSYVGSIQPLGDGWLIGGRRGALRLEATADGGYRERWWTPARCAVLEPVCSCADSIP</sequence>
<dbReference type="Proteomes" id="UP000061569">
    <property type="component" value="Chromosome"/>
</dbReference>
<evidence type="ECO:0000313" key="1">
    <source>
        <dbReference type="EMBL" id="ALN57381.1"/>
    </source>
</evidence>
<dbReference type="EMBL" id="CP013140">
    <property type="protein sequence ID" value="ALN57381.1"/>
    <property type="molecule type" value="Genomic_DNA"/>
</dbReference>
<evidence type="ECO:0000313" key="2">
    <source>
        <dbReference type="Proteomes" id="UP000061569"/>
    </source>
</evidence>
<gene>
    <name evidence="1" type="ORF">GLE_2031</name>
</gene>